<feature type="transmembrane region" description="Helical" evidence="1">
    <location>
        <begin position="32"/>
        <end position="53"/>
    </location>
</feature>
<keyword evidence="1" id="KW-0812">Transmembrane</keyword>
<dbReference type="PANTHER" id="PTHR30188:SF4">
    <property type="entry name" value="PROTEIN TRIGALACTOSYLDIACYLGLYCEROL 1, CHLOROPLASTIC"/>
    <property type="match status" value="1"/>
</dbReference>
<dbReference type="InterPro" id="IPR030802">
    <property type="entry name" value="Permease_MalE"/>
</dbReference>
<dbReference type="GO" id="GO:0005548">
    <property type="term" value="F:phospholipid transporter activity"/>
    <property type="evidence" value="ECO:0007669"/>
    <property type="project" value="TreeGrafter"/>
</dbReference>
<dbReference type="AlphaFoldDB" id="A0A7C3UZ99"/>
<evidence type="ECO:0000313" key="2">
    <source>
        <dbReference type="EMBL" id="HGF35196.1"/>
    </source>
</evidence>
<evidence type="ECO:0000256" key="1">
    <source>
        <dbReference type="SAM" id="Phobius"/>
    </source>
</evidence>
<accession>A0A7C3UZ99</accession>
<feature type="transmembrane region" description="Helical" evidence="1">
    <location>
        <begin position="73"/>
        <end position="90"/>
    </location>
</feature>
<feature type="transmembrane region" description="Helical" evidence="1">
    <location>
        <begin position="102"/>
        <end position="125"/>
    </location>
</feature>
<dbReference type="GO" id="GO:0043190">
    <property type="term" value="C:ATP-binding cassette (ABC) transporter complex"/>
    <property type="evidence" value="ECO:0007669"/>
    <property type="project" value="InterPro"/>
</dbReference>
<keyword evidence="1" id="KW-0472">Membrane</keyword>
<comment type="caution">
    <text evidence="2">The sequence shown here is derived from an EMBL/GenBank/DDBJ whole genome shotgun (WGS) entry which is preliminary data.</text>
</comment>
<organism evidence="2">
    <name type="scientific">Desulfobacca acetoxidans</name>
    <dbReference type="NCBI Taxonomy" id="60893"/>
    <lineage>
        <taxon>Bacteria</taxon>
        <taxon>Pseudomonadati</taxon>
        <taxon>Thermodesulfobacteriota</taxon>
        <taxon>Desulfobaccia</taxon>
        <taxon>Desulfobaccales</taxon>
        <taxon>Desulfobaccaceae</taxon>
        <taxon>Desulfobacca</taxon>
    </lineage>
</organism>
<feature type="transmembrane region" description="Helical" evidence="1">
    <location>
        <begin position="211"/>
        <end position="234"/>
    </location>
</feature>
<protein>
    <submittedName>
        <fullName evidence="2">ABC transporter permease</fullName>
    </submittedName>
</protein>
<gene>
    <name evidence="2" type="ORF">ENW96_12595</name>
</gene>
<dbReference type="EMBL" id="DTMF01000306">
    <property type="protein sequence ID" value="HGF35196.1"/>
    <property type="molecule type" value="Genomic_DNA"/>
</dbReference>
<dbReference type="PANTHER" id="PTHR30188">
    <property type="entry name" value="ABC TRANSPORTER PERMEASE PROTEIN-RELATED"/>
    <property type="match status" value="1"/>
</dbReference>
<proteinExistence type="predicted"/>
<feature type="transmembrane region" description="Helical" evidence="1">
    <location>
        <begin position="164"/>
        <end position="190"/>
    </location>
</feature>
<feature type="transmembrane region" description="Helical" evidence="1">
    <location>
        <begin position="254"/>
        <end position="275"/>
    </location>
</feature>
<dbReference type="Pfam" id="PF02405">
    <property type="entry name" value="MlaE"/>
    <property type="match status" value="1"/>
</dbReference>
<keyword evidence="1" id="KW-1133">Transmembrane helix</keyword>
<name>A0A7C3UZ99_9BACT</name>
<reference evidence="2" key="1">
    <citation type="journal article" date="2020" name="mSystems">
        <title>Genome- and Community-Level Interaction Insights into Carbon Utilization and Element Cycling Functions of Hydrothermarchaeota in Hydrothermal Sediment.</title>
        <authorList>
            <person name="Zhou Z."/>
            <person name="Liu Y."/>
            <person name="Xu W."/>
            <person name="Pan J."/>
            <person name="Luo Z.H."/>
            <person name="Li M."/>
        </authorList>
    </citation>
    <scope>NUCLEOTIDE SEQUENCE [LARGE SCALE GENOMIC DNA]</scope>
    <source>
        <strain evidence="2">SpSt-897</strain>
    </source>
</reference>
<sequence length="296" mass="33017">MSLRNPRAGVRGRAGSILRGIRDRLLLYAERYLKISAVFYRLWVVTFTGPPYFRIIFREMVKQVYFTAVQGGYILIFAALMLGMQIILNANEQLVKVRYEDFLGWLLVTIVIRELGPVLAGFFVLVHSAGPITVEIGTMSVTREVDALQVMGVDPYRYLGVPRFWGVTVSVVCLYLVTAHAAVLGGYLFSRLYADISWTNFRNLFINALQWVDLLVGLIKAAMFGMIISTVAIFAGFEAHGDLGEVAKKTAQGALWSLVLCGAMDIIITTAYYLYSPSRPRFPLGGLERLTSFGLC</sequence>